<proteinExistence type="predicted"/>
<organism evidence="2 3">
    <name type="scientific">Oceanithermus desulfurans NBRC 100063</name>
    <dbReference type="NCBI Taxonomy" id="1227550"/>
    <lineage>
        <taxon>Bacteria</taxon>
        <taxon>Thermotogati</taxon>
        <taxon>Deinococcota</taxon>
        <taxon>Deinococci</taxon>
        <taxon>Thermales</taxon>
        <taxon>Thermaceae</taxon>
        <taxon>Oceanithermus</taxon>
    </lineage>
</organism>
<evidence type="ECO:0000313" key="3">
    <source>
        <dbReference type="Proteomes" id="UP000321827"/>
    </source>
</evidence>
<accession>A0A511RKH7</accession>
<dbReference type="EMBL" id="BJXN01000010">
    <property type="protein sequence ID" value="GEM90171.1"/>
    <property type="molecule type" value="Genomic_DNA"/>
</dbReference>
<reference evidence="2 3" key="1">
    <citation type="submission" date="2019-07" db="EMBL/GenBank/DDBJ databases">
        <title>Whole genome shotgun sequence of Oceanithermus desulfurans NBRC 100063.</title>
        <authorList>
            <person name="Hosoyama A."/>
            <person name="Uohara A."/>
            <person name="Ohji S."/>
            <person name="Ichikawa N."/>
        </authorList>
    </citation>
    <scope>NUCLEOTIDE SEQUENCE [LARGE SCALE GENOMIC DNA]</scope>
    <source>
        <strain evidence="2 3">NBRC 100063</strain>
    </source>
</reference>
<evidence type="ECO:0000313" key="2">
    <source>
        <dbReference type="EMBL" id="GEM90171.1"/>
    </source>
</evidence>
<dbReference type="OrthoDB" id="9838343at2"/>
<sequence>MRVFLPWIQAAARPGVFFVLGAVTVVFLAVFAAVLVPAIELASGAPPPDVVLLQTPADFFAWLRAGGAEVRRLYGLFLVADTFYPVVYALFLGAWLWRLEPGGRLWSLPLWAAAADYLENLAHALLLYAYPAEPAWLAAVALVATPLKWGLIALSLLALLGRALARRR</sequence>
<feature type="transmembrane region" description="Helical" evidence="1">
    <location>
        <begin position="136"/>
        <end position="160"/>
    </location>
</feature>
<name>A0A511RKH7_9DEIN</name>
<protein>
    <submittedName>
        <fullName evidence="2">Uncharacterized protein</fullName>
    </submittedName>
</protein>
<gene>
    <name evidence="2" type="ORF">ODE01S_16050</name>
</gene>
<keyword evidence="1" id="KW-0812">Transmembrane</keyword>
<dbReference type="RefSeq" id="WP_147147674.1">
    <property type="nucleotide sequence ID" value="NZ_BJXN01000010.1"/>
</dbReference>
<keyword evidence="1" id="KW-1133">Transmembrane helix</keyword>
<evidence type="ECO:0000256" key="1">
    <source>
        <dbReference type="SAM" id="Phobius"/>
    </source>
</evidence>
<comment type="caution">
    <text evidence="2">The sequence shown here is derived from an EMBL/GenBank/DDBJ whole genome shotgun (WGS) entry which is preliminary data.</text>
</comment>
<feature type="transmembrane region" description="Helical" evidence="1">
    <location>
        <begin position="16"/>
        <end position="39"/>
    </location>
</feature>
<dbReference type="AlphaFoldDB" id="A0A511RKH7"/>
<feature type="transmembrane region" description="Helical" evidence="1">
    <location>
        <begin position="73"/>
        <end position="96"/>
    </location>
</feature>
<keyword evidence="1" id="KW-0472">Membrane</keyword>
<dbReference type="Proteomes" id="UP000321827">
    <property type="component" value="Unassembled WGS sequence"/>
</dbReference>